<dbReference type="SMART" id="SM00347">
    <property type="entry name" value="HTH_MARR"/>
    <property type="match status" value="1"/>
</dbReference>
<gene>
    <name evidence="3" type="ORF">JD78_01745</name>
</gene>
<dbReference type="RefSeq" id="WP_166521089.1">
    <property type="nucleotide sequence ID" value="NZ_VLKF01000001.1"/>
</dbReference>
<evidence type="ECO:0000259" key="2">
    <source>
        <dbReference type="PROSITE" id="PS50995"/>
    </source>
</evidence>
<dbReference type="GO" id="GO:0003677">
    <property type="term" value="F:DNA binding"/>
    <property type="evidence" value="ECO:0007669"/>
    <property type="project" value="UniProtKB-KW"/>
</dbReference>
<evidence type="ECO:0000313" key="4">
    <source>
        <dbReference type="Proteomes" id="UP000321490"/>
    </source>
</evidence>
<dbReference type="GO" id="GO:0006950">
    <property type="term" value="P:response to stress"/>
    <property type="evidence" value="ECO:0007669"/>
    <property type="project" value="TreeGrafter"/>
</dbReference>
<dbReference type="InterPro" id="IPR000835">
    <property type="entry name" value="HTH_MarR-typ"/>
</dbReference>
<dbReference type="InterPro" id="IPR036388">
    <property type="entry name" value="WH-like_DNA-bd_sf"/>
</dbReference>
<dbReference type="PRINTS" id="PR00598">
    <property type="entry name" value="HTHMARR"/>
</dbReference>
<keyword evidence="3" id="KW-0238">DNA-binding</keyword>
<accession>A0A562IQQ0</accession>
<dbReference type="Gene3D" id="1.10.10.10">
    <property type="entry name" value="Winged helix-like DNA-binding domain superfamily/Winged helix DNA-binding domain"/>
    <property type="match status" value="1"/>
</dbReference>
<feature type="compositionally biased region" description="Low complexity" evidence="1">
    <location>
        <begin position="1"/>
        <end position="12"/>
    </location>
</feature>
<dbReference type="PANTHER" id="PTHR33164:SF43">
    <property type="entry name" value="HTH-TYPE TRANSCRIPTIONAL REPRESSOR YETL"/>
    <property type="match status" value="1"/>
</dbReference>
<reference evidence="3 4" key="1">
    <citation type="submission" date="2019-07" db="EMBL/GenBank/DDBJ databases">
        <title>R&amp;d 2014.</title>
        <authorList>
            <person name="Klenk H.-P."/>
        </authorList>
    </citation>
    <scope>NUCLEOTIDE SEQUENCE [LARGE SCALE GENOMIC DNA]</scope>
    <source>
        <strain evidence="3 4">DSM 45764</strain>
    </source>
</reference>
<evidence type="ECO:0000256" key="1">
    <source>
        <dbReference type="SAM" id="MobiDB-lite"/>
    </source>
</evidence>
<organism evidence="3 4">
    <name type="scientific">Modestobacter roseus</name>
    <dbReference type="NCBI Taxonomy" id="1181884"/>
    <lineage>
        <taxon>Bacteria</taxon>
        <taxon>Bacillati</taxon>
        <taxon>Actinomycetota</taxon>
        <taxon>Actinomycetes</taxon>
        <taxon>Geodermatophilales</taxon>
        <taxon>Geodermatophilaceae</taxon>
        <taxon>Modestobacter</taxon>
    </lineage>
</organism>
<dbReference type="InterPro" id="IPR039422">
    <property type="entry name" value="MarR/SlyA-like"/>
</dbReference>
<dbReference type="Pfam" id="PF01047">
    <property type="entry name" value="MarR"/>
    <property type="match status" value="1"/>
</dbReference>
<keyword evidence="4" id="KW-1185">Reference proteome</keyword>
<dbReference type="SUPFAM" id="SSF46785">
    <property type="entry name" value="Winged helix' DNA-binding domain"/>
    <property type="match status" value="1"/>
</dbReference>
<evidence type="ECO:0000313" key="3">
    <source>
        <dbReference type="EMBL" id="TWH73222.1"/>
    </source>
</evidence>
<sequence length="192" mass="20182">MSPDGTTPWPDDTTQRTDDTAPWPDDAAGCADSPTWAALSAEARAVAQLGAEIGLYSVRRRLGPLLAVPLTVQQLRCLTVLVVEGAATPHQLSELLAVTPATTTGIVDRLVRAGMADRAQDTRDGRGRVLTPTRTGVQVVRELLATDVETDARVLGGLTPDELAGLQHGLSGVLRELRALGRDDDAPAHPAG</sequence>
<dbReference type="GO" id="GO:0003700">
    <property type="term" value="F:DNA-binding transcription factor activity"/>
    <property type="evidence" value="ECO:0007669"/>
    <property type="project" value="InterPro"/>
</dbReference>
<dbReference type="InterPro" id="IPR036390">
    <property type="entry name" value="WH_DNA-bd_sf"/>
</dbReference>
<dbReference type="PANTHER" id="PTHR33164">
    <property type="entry name" value="TRANSCRIPTIONAL REGULATOR, MARR FAMILY"/>
    <property type="match status" value="1"/>
</dbReference>
<comment type="caution">
    <text evidence="3">The sequence shown here is derived from an EMBL/GenBank/DDBJ whole genome shotgun (WGS) entry which is preliminary data.</text>
</comment>
<proteinExistence type="predicted"/>
<dbReference type="EMBL" id="VLKF01000001">
    <property type="protein sequence ID" value="TWH73222.1"/>
    <property type="molecule type" value="Genomic_DNA"/>
</dbReference>
<protein>
    <submittedName>
        <fullName evidence="3">DNA-binding MarR family transcriptional regulator</fullName>
    </submittedName>
</protein>
<dbReference type="PROSITE" id="PS50995">
    <property type="entry name" value="HTH_MARR_2"/>
    <property type="match status" value="1"/>
</dbReference>
<dbReference type="Proteomes" id="UP000321490">
    <property type="component" value="Unassembled WGS sequence"/>
</dbReference>
<feature type="region of interest" description="Disordered" evidence="1">
    <location>
        <begin position="1"/>
        <end position="28"/>
    </location>
</feature>
<name>A0A562IQQ0_9ACTN</name>
<dbReference type="AlphaFoldDB" id="A0A562IQQ0"/>
<feature type="domain" description="HTH marR-type" evidence="2">
    <location>
        <begin position="39"/>
        <end position="175"/>
    </location>
</feature>